<feature type="repeat" description="PPR" evidence="2">
    <location>
        <begin position="416"/>
        <end position="450"/>
    </location>
</feature>
<name>A0A678WDZ4_SALMI</name>
<dbReference type="Pfam" id="PF13812">
    <property type="entry name" value="PPR_3"/>
    <property type="match status" value="1"/>
</dbReference>
<evidence type="ECO:0000256" key="3">
    <source>
        <dbReference type="SAM" id="MobiDB-lite"/>
    </source>
</evidence>
<dbReference type="InterPro" id="IPR051222">
    <property type="entry name" value="PPR/CCM1_RNA-binding"/>
</dbReference>
<feature type="region of interest" description="Disordered" evidence="3">
    <location>
        <begin position="16"/>
        <end position="60"/>
    </location>
</feature>
<evidence type="ECO:0000256" key="1">
    <source>
        <dbReference type="ARBA" id="ARBA00022737"/>
    </source>
</evidence>
<dbReference type="PANTHER" id="PTHR47942:SF50">
    <property type="entry name" value="OS03G0284900 PROTEIN"/>
    <property type="match status" value="1"/>
</dbReference>
<feature type="repeat" description="PPR" evidence="2">
    <location>
        <begin position="451"/>
        <end position="485"/>
    </location>
</feature>
<dbReference type="AlphaFoldDB" id="A0A678WDZ4"/>
<dbReference type="PANTHER" id="PTHR47942">
    <property type="entry name" value="TETRATRICOPEPTIDE REPEAT (TPR)-LIKE SUPERFAMILY PROTEIN-RELATED"/>
    <property type="match status" value="1"/>
</dbReference>
<proteinExistence type="evidence at transcript level"/>
<dbReference type="PROSITE" id="PS51375">
    <property type="entry name" value="PPR"/>
    <property type="match status" value="2"/>
</dbReference>
<dbReference type="InterPro" id="IPR011990">
    <property type="entry name" value="TPR-like_helical_dom_sf"/>
</dbReference>
<protein>
    <submittedName>
        <fullName evidence="4">Pentatricopeptide repeat protein</fullName>
    </submittedName>
</protein>
<evidence type="ECO:0000313" key="4">
    <source>
        <dbReference type="EMBL" id="AYM00956.1"/>
    </source>
</evidence>
<organism evidence="4">
    <name type="scientific">Salvia miltiorrhiza</name>
    <name type="common">Chinese sage</name>
    <dbReference type="NCBI Taxonomy" id="226208"/>
    <lineage>
        <taxon>Eukaryota</taxon>
        <taxon>Viridiplantae</taxon>
        <taxon>Streptophyta</taxon>
        <taxon>Embryophyta</taxon>
        <taxon>Tracheophyta</taxon>
        <taxon>Spermatophyta</taxon>
        <taxon>Magnoliopsida</taxon>
        <taxon>eudicotyledons</taxon>
        <taxon>Gunneridae</taxon>
        <taxon>Pentapetalae</taxon>
        <taxon>asterids</taxon>
        <taxon>lamiids</taxon>
        <taxon>Lamiales</taxon>
        <taxon>Lamiaceae</taxon>
        <taxon>Nepetoideae</taxon>
        <taxon>Mentheae</taxon>
        <taxon>Salviinae</taxon>
        <taxon>Salvia</taxon>
        <taxon>Salvia incertae sedis</taxon>
    </lineage>
</organism>
<dbReference type="InterPro" id="IPR002885">
    <property type="entry name" value="PPR_rpt"/>
</dbReference>
<reference evidence="4" key="2">
    <citation type="submission" date="2018-02" db="EMBL/GenBank/DDBJ databases">
        <authorList>
            <person name="Li H.Q."/>
            <person name="Lu S.F."/>
        </authorList>
    </citation>
    <scope>NUCLEOTIDE SEQUENCE</scope>
</reference>
<dbReference type="Pfam" id="PF13041">
    <property type="entry name" value="PPR_2"/>
    <property type="match status" value="1"/>
</dbReference>
<feature type="region of interest" description="Disordered" evidence="3">
    <location>
        <begin position="879"/>
        <end position="915"/>
    </location>
</feature>
<dbReference type="NCBIfam" id="TIGR00756">
    <property type="entry name" value="PPR"/>
    <property type="match status" value="1"/>
</dbReference>
<dbReference type="Gene3D" id="1.25.40.10">
    <property type="entry name" value="Tetratricopeptide repeat domain"/>
    <property type="match status" value="4"/>
</dbReference>
<dbReference type="EMBL" id="MH004956">
    <property type="protein sequence ID" value="AYM00956.1"/>
    <property type="molecule type" value="mRNA"/>
</dbReference>
<reference evidence="4" key="1">
    <citation type="journal article" date="2018" name="Molecules">
        <title>The Pentatricopeptide Repeat Gene Family in Salvia miltiorrhiza: Genome-Wide Characterization and Expression Analysis.</title>
        <authorList>
            <person name="Li H."/>
            <person name="Li C."/>
            <person name="Deng Y."/>
            <person name="Jiang X."/>
            <person name="Lu S."/>
        </authorList>
    </citation>
    <scope>NUCLEOTIDE SEQUENCE</scope>
</reference>
<sequence length="945" mass="106051">MRDALSILASATLLPPSATPSGNYHRRHHHSTTSTPTKPRPNHNPKQKPQIPASSPLLSSSRWTNRQSLAYYSKLASKLAEDGKFEDFLMIAESVVSSGVKMSEFLALLKSEHLVSGIVRVLRDGNLDSVVGTLFNGIRKLGVEPVGLFDAVAIESLKAECRRLLKGGEVERLVSLMEMFAGFQFIIKGLVEPSEFIKLCITKRDPTAAIRFALIPFCYAQNFPHAEVLFCSIILEFGKKRDLISALKAFEASKKNLSSPNMHAYRTMIDVCGLCGDYLKSRAIYEVLMLGLLDENITPNIYVFNSLMNVNSHDLNYTLDIHKKMEKLGMMFDITTHNILLKSCCLAAKVELAQDTYNQIRELESKGVLKLDDFTYSTIIKMSPLPINIQVFADAKMWKQALEIKEDMLLSGIVPNTVTWSSLISACANAGLVEKAIILFDEMLQAGAQPNTHCFNTLLHACVEVCQFDRAFRLFQCWKERGSQQIISDDKLNRAYNEAVDQMTEMGVPLRMCSHLTMKVPFRPTTSTYNIMMKACGTDYYRAKDLMDEMKTFNLTPNHISWSILIDVCGGSGNVPGAIQVSSSTLAITLFLALQILTSMRESGIQPDVIAYTTAIKVQTLSVTLPAPCTGSQSLSEYSALFNCLVICFLLFCTFRLQICVKHKKPKLAFMLFAEMKKYQIKPNMVRFSQSFIYFLLLDLSVAIYLKIQIQVTYNTILRARSVDGSLLGLQQCLAIYQQMRKAGYKPNDYHLKQLIEDWCEGVLQTEHRSAWQFASRITDFGRQSLLLEKVTEYLQDSNAESLFIDLRGLTKVEARIVVLAVIRKIKEKYTAGKSITDDLLIVLEQQGHGDRANKDESGVGEAVIRLLQHDLALEVIEAGSRSGSDRGNKGSPTSSSLMFEVDEKSSLAETSESPTRRPIILQRLKVTRKSLHHWLQRKTVSSKR</sequence>
<accession>A0A678WDZ4</accession>
<keyword evidence="1" id="KW-0677">Repeat</keyword>
<evidence type="ECO:0000256" key="2">
    <source>
        <dbReference type="PROSITE-ProRule" id="PRU00708"/>
    </source>
</evidence>